<evidence type="ECO:0000313" key="2">
    <source>
        <dbReference type="Proteomes" id="UP000185678"/>
    </source>
</evidence>
<reference evidence="1 2" key="1">
    <citation type="submission" date="2017-01" db="EMBL/GenBank/DDBJ databases">
        <authorList>
            <person name="Mah S.A."/>
            <person name="Swanson W.J."/>
            <person name="Moy G.W."/>
            <person name="Vacquier V.D."/>
        </authorList>
    </citation>
    <scope>NUCLEOTIDE SEQUENCE [LARGE SCALE GENOMIC DNA]</scope>
    <source>
        <strain evidence="1 2">DSM 11589</strain>
    </source>
</reference>
<protein>
    <submittedName>
        <fullName evidence="1">Uncharacterized protein</fullName>
    </submittedName>
</protein>
<accession>A0A1N7P238</accession>
<gene>
    <name evidence="1" type="ORF">SAMN05421779_1065</name>
</gene>
<dbReference type="STRING" id="80876.SAMN05421779_1065"/>
<proteinExistence type="predicted"/>
<sequence>MSTVSPREGVGALASVRQVPPGILAGAIIPTMMGGAKILEQNQLSTTKQYCHP</sequence>
<dbReference type="Proteomes" id="UP000185678">
    <property type="component" value="Unassembled WGS sequence"/>
</dbReference>
<dbReference type="RefSeq" id="WP_175617097.1">
    <property type="nucleotide sequence ID" value="NZ_FTOA01000006.1"/>
</dbReference>
<organism evidence="1 2">
    <name type="scientific">Insolitispirillum peregrinum</name>
    <dbReference type="NCBI Taxonomy" id="80876"/>
    <lineage>
        <taxon>Bacteria</taxon>
        <taxon>Pseudomonadati</taxon>
        <taxon>Pseudomonadota</taxon>
        <taxon>Alphaproteobacteria</taxon>
        <taxon>Rhodospirillales</taxon>
        <taxon>Novispirillaceae</taxon>
        <taxon>Insolitispirillum</taxon>
    </lineage>
</organism>
<dbReference type="AlphaFoldDB" id="A0A1N7P238"/>
<dbReference type="EMBL" id="FTOA01000006">
    <property type="protein sequence ID" value="SIT04641.1"/>
    <property type="molecule type" value="Genomic_DNA"/>
</dbReference>
<evidence type="ECO:0000313" key="1">
    <source>
        <dbReference type="EMBL" id="SIT04641.1"/>
    </source>
</evidence>
<keyword evidence="2" id="KW-1185">Reference proteome</keyword>
<name>A0A1N7P238_9PROT</name>